<dbReference type="EMBL" id="CM046108">
    <property type="protein sequence ID" value="KAI8426093.1"/>
    <property type="molecule type" value="Genomic_DNA"/>
</dbReference>
<evidence type="ECO:0000313" key="2">
    <source>
        <dbReference type="Proteomes" id="UP001064048"/>
    </source>
</evidence>
<reference evidence="1 2" key="1">
    <citation type="journal article" date="2022" name="Genome Biol. Evol.">
        <title>The Spruce Budworm Genome: Reconstructing the Evolutionary History of Antifreeze Proteins.</title>
        <authorList>
            <person name="Beliveau C."/>
            <person name="Gagne P."/>
            <person name="Picq S."/>
            <person name="Vernygora O."/>
            <person name="Keeling C.I."/>
            <person name="Pinkney K."/>
            <person name="Doucet D."/>
            <person name="Wen F."/>
            <person name="Johnston J.S."/>
            <person name="Maaroufi H."/>
            <person name="Boyle B."/>
            <person name="Laroche J."/>
            <person name="Dewar K."/>
            <person name="Juretic N."/>
            <person name="Blackburn G."/>
            <person name="Nisole A."/>
            <person name="Brunet B."/>
            <person name="Brandao M."/>
            <person name="Lumley L."/>
            <person name="Duan J."/>
            <person name="Quan G."/>
            <person name="Lucarotti C.J."/>
            <person name="Roe A.D."/>
            <person name="Sperling F.A.H."/>
            <person name="Levesque R.C."/>
            <person name="Cusson M."/>
        </authorList>
    </citation>
    <scope>NUCLEOTIDE SEQUENCE [LARGE SCALE GENOMIC DNA]</scope>
    <source>
        <strain evidence="1">Glfc:IPQL:Cfum</strain>
    </source>
</reference>
<comment type="caution">
    <text evidence="1">The sequence shown here is derived from an EMBL/GenBank/DDBJ whole genome shotgun (WGS) entry which is preliminary data.</text>
</comment>
<proteinExistence type="predicted"/>
<accession>A0ACC0JPS2</accession>
<sequence length="667" mass="74956">MEYIASEKGDSTENCDPNSLVSNGTKIALECKPNAEKPLTEAPTESTACSSESIEESEVCEIPEQIEFTVVFNKVKHDITFAYDASVLELKAHLERICGVPLSAQKLLIKGMARDDMTLRKAGVVKGGKVMLVGSKMDDILAVKSVPKEILDEKASSGQSSKEPLCEQKIHRKVLDKGIPPDVMPGLKGVKEPLPPVPLSGMLNKHGGKVRLTFKPEQDQLWLGTKERTEKLAMTSIKSTDYEVKEVGSCSLPLNPSTSEPPAMASAVSISSETFSPSQGPNVKSYMLMLRVTVTRTSGNNANTSSTSTEIMNGENEEDSKRQQIIYQFLYNNNSRQQTEACDDLHCPWCSLDCGRLYSLLKHLKLCHSRFNFTYFGRSAAPGPRAGPTRRTSLTRVLIWRPRARRRPQRHSLAEFLELDDSELVEAQRPYLTGHNRLYHHTITCLPVYPNELDIDSEDETDPLWLQQKTMMMIDEFTDVNEGEKELMKMWNLHVMKYNYVGDCQIPLACQMFLQMKGKELLEKNLYRNFILHMCSLHDFGLLSPVALYQTVQMLNQMLADNAEAKEKMRESLKAQREHWNAVGKYQQPVIIEPKPQATTAKLNNVEASPSVRRKTSNLNNRMANPGTSYNKNAPITSTNGDTKRKMSSGSIQSRKRSSISERKRSV</sequence>
<organism evidence="1 2">
    <name type="scientific">Choristoneura fumiferana</name>
    <name type="common">Spruce budworm moth</name>
    <name type="synonym">Archips fumiferana</name>
    <dbReference type="NCBI Taxonomy" id="7141"/>
    <lineage>
        <taxon>Eukaryota</taxon>
        <taxon>Metazoa</taxon>
        <taxon>Ecdysozoa</taxon>
        <taxon>Arthropoda</taxon>
        <taxon>Hexapoda</taxon>
        <taxon>Insecta</taxon>
        <taxon>Pterygota</taxon>
        <taxon>Neoptera</taxon>
        <taxon>Endopterygota</taxon>
        <taxon>Lepidoptera</taxon>
        <taxon>Glossata</taxon>
        <taxon>Ditrysia</taxon>
        <taxon>Tortricoidea</taxon>
        <taxon>Tortricidae</taxon>
        <taxon>Tortricinae</taxon>
        <taxon>Choristoneura</taxon>
    </lineage>
</organism>
<name>A0ACC0JPS2_CHOFU</name>
<dbReference type="Proteomes" id="UP001064048">
    <property type="component" value="Chromosome 8"/>
</dbReference>
<protein>
    <submittedName>
        <fullName evidence="1">Uncharacterized protein</fullName>
    </submittedName>
</protein>
<evidence type="ECO:0000313" key="1">
    <source>
        <dbReference type="EMBL" id="KAI8426093.1"/>
    </source>
</evidence>
<keyword evidence="2" id="KW-1185">Reference proteome</keyword>
<gene>
    <name evidence="1" type="ORF">MSG28_005052</name>
</gene>